<reference evidence="1" key="1">
    <citation type="submission" date="2023-04" db="EMBL/GenBank/DDBJ databases">
        <title>Draft Genome sequencing of Naganishia species isolated from polar environments using Oxford Nanopore Technology.</title>
        <authorList>
            <person name="Leo P."/>
            <person name="Venkateswaran K."/>
        </authorList>
    </citation>
    <scope>NUCLEOTIDE SEQUENCE</scope>
    <source>
        <strain evidence="1">MNA-CCFEE 5425</strain>
    </source>
</reference>
<accession>A0ACC2X474</accession>
<dbReference type="Proteomes" id="UP001243375">
    <property type="component" value="Unassembled WGS sequence"/>
</dbReference>
<comment type="caution">
    <text evidence="1">The sequence shown here is derived from an EMBL/GenBank/DDBJ whole genome shotgun (WGS) entry which is preliminary data.</text>
</comment>
<proteinExistence type="predicted"/>
<name>A0ACC2X474_9TREE</name>
<keyword evidence="2" id="KW-1185">Reference proteome</keyword>
<gene>
    <name evidence="1" type="ORF">QFC22_004042</name>
</gene>
<evidence type="ECO:0000313" key="2">
    <source>
        <dbReference type="Proteomes" id="UP001243375"/>
    </source>
</evidence>
<evidence type="ECO:0000313" key="1">
    <source>
        <dbReference type="EMBL" id="KAJ9118139.1"/>
    </source>
</evidence>
<sequence length="254" mass="28386">MDLSAFARNSKAYYRRALARKAMGYLFDAERDLQAVLALEPKSTAFHVELRDIQELIAHTAETSNSSRMTALPSIPKVEDSKEAKADRNANEVKLKQRFDRTVKEKFADIASRPSKKDAVSRQRSNSSTDNLCDMHQFEACLKYGLPEPTCPCGEDHDWEDEDTDGSYYDYDDNEGSEDYSDIEQAAAAAVEEAKRRINGVPNTKGMTDNAANKLLRDSIMPSGTSVNISDEVNTRMQAALKNPGLDSFDQLKQ</sequence>
<protein>
    <submittedName>
        <fullName evidence="1">Uncharacterized protein</fullName>
    </submittedName>
</protein>
<organism evidence="1 2">
    <name type="scientific">Naganishia vaughanmartiniae</name>
    <dbReference type="NCBI Taxonomy" id="1424756"/>
    <lineage>
        <taxon>Eukaryota</taxon>
        <taxon>Fungi</taxon>
        <taxon>Dikarya</taxon>
        <taxon>Basidiomycota</taxon>
        <taxon>Agaricomycotina</taxon>
        <taxon>Tremellomycetes</taxon>
        <taxon>Filobasidiales</taxon>
        <taxon>Filobasidiaceae</taxon>
        <taxon>Naganishia</taxon>
    </lineage>
</organism>
<dbReference type="EMBL" id="JASBWU010000011">
    <property type="protein sequence ID" value="KAJ9118139.1"/>
    <property type="molecule type" value="Genomic_DNA"/>
</dbReference>